<reference evidence="2" key="1">
    <citation type="submission" date="2021-01" db="EMBL/GenBank/DDBJ databases">
        <title>Caligus Genome Assembly.</title>
        <authorList>
            <person name="Gallardo-Escarate C."/>
        </authorList>
    </citation>
    <scope>NUCLEOTIDE SEQUENCE [LARGE SCALE GENOMIC DNA]</scope>
</reference>
<proteinExistence type="predicted"/>
<protein>
    <submittedName>
        <fullName evidence="1">Uncharacterized protein</fullName>
    </submittedName>
</protein>
<evidence type="ECO:0000313" key="1">
    <source>
        <dbReference type="EMBL" id="QQP58464.1"/>
    </source>
</evidence>
<accession>A0A7T8KM55</accession>
<dbReference type="AlphaFoldDB" id="A0A7T8KM55"/>
<evidence type="ECO:0000313" key="2">
    <source>
        <dbReference type="Proteomes" id="UP000595437"/>
    </source>
</evidence>
<organism evidence="1 2">
    <name type="scientific">Caligus rogercresseyi</name>
    <name type="common">Sea louse</name>
    <dbReference type="NCBI Taxonomy" id="217165"/>
    <lineage>
        <taxon>Eukaryota</taxon>
        <taxon>Metazoa</taxon>
        <taxon>Ecdysozoa</taxon>
        <taxon>Arthropoda</taxon>
        <taxon>Crustacea</taxon>
        <taxon>Multicrustacea</taxon>
        <taxon>Hexanauplia</taxon>
        <taxon>Copepoda</taxon>
        <taxon>Siphonostomatoida</taxon>
        <taxon>Caligidae</taxon>
        <taxon>Caligus</taxon>
    </lineage>
</organism>
<gene>
    <name evidence="1" type="ORF">FKW44_003789</name>
</gene>
<dbReference type="EMBL" id="CP045891">
    <property type="protein sequence ID" value="QQP58464.1"/>
    <property type="molecule type" value="Genomic_DNA"/>
</dbReference>
<name>A0A7T8KM55_CALRO</name>
<dbReference type="Proteomes" id="UP000595437">
    <property type="component" value="Chromosome 2"/>
</dbReference>
<sequence>MYKLRLQRRSSGNSHQEDKMLVQTLSPYIWRKRLDAQKSLLSPQFRQSVK</sequence>
<keyword evidence="2" id="KW-1185">Reference proteome</keyword>